<evidence type="ECO:0000313" key="2">
    <source>
        <dbReference type="EMBL" id="RWU10824.1"/>
    </source>
</evidence>
<dbReference type="EMBL" id="SAYW01000001">
    <property type="protein sequence ID" value="RWU10824.1"/>
    <property type="molecule type" value="Genomic_DNA"/>
</dbReference>
<evidence type="ECO:0008006" key="4">
    <source>
        <dbReference type="Google" id="ProtNLM"/>
    </source>
</evidence>
<dbReference type="AlphaFoldDB" id="A0A451GD93"/>
<organism evidence="2 3">
    <name type="scientific">Pedobacter chitinilyticus</name>
    <dbReference type="NCBI Taxonomy" id="2233776"/>
    <lineage>
        <taxon>Bacteria</taxon>
        <taxon>Pseudomonadati</taxon>
        <taxon>Bacteroidota</taxon>
        <taxon>Sphingobacteriia</taxon>
        <taxon>Sphingobacteriales</taxon>
        <taxon>Sphingobacteriaceae</taxon>
        <taxon>Pedobacter</taxon>
    </lineage>
</organism>
<dbReference type="Proteomes" id="UP000284120">
    <property type="component" value="Unassembled WGS sequence"/>
</dbReference>
<evidence type="ECO:0000256" key="1">
    <source>
        <dbReference type="SAM" id="SignalP"/>
    </source>
</evidence>
<reference evidence="2 3" key="1">
    <citation type="submission" date="2018-06" db="EMBL/GenBank/DDBJ databases">
        <title>Pedobacter endophyticus sp. nov., an endophytic bacterium isolated from a leaf of Triticum aestivum.</title>
        <authorList>
            <person name="Zhang L."/>
        </authorList>
    </citation>
    <scope>NUCLEOTIDE SEQUENCE [LARGE SCALE GENOMIC DNA]</scope>
    <source>
        <strain evidence="2 3">CM134L-2</strain>
    </source>
</reference>
<dbReference type="RefSeq" id="WP_128353306.1">
    <property type="nucleotide sequence ID" value="NZ_QMHN01000001.1"/>
</dbReference>
<sequence>MNRYILINFCLILMLFSSCNINGLKKNDGKQGKETKVVSTNHNTPKDTLISFSREELEIENLKIIGDTLNFVTPLKQLFYPFGEFNSLKFFLNANERVNFEIKTYPEDIYRVAFENSYCKFYKNEETGLLDIVYANLNNSAIKLSNGVEVGSNSGKFYDLFFKKRVTLENIRIVKIESLILGVVHYYHIKNDKIVKIIIDSDYQIDKS</sequence>
<feature type="chain" id="PRO_5019048434" description="Lipoprotein" evidence="1">
    <location>
        <begin position="22"/>
        <end position="208"/>
    </location>
</feature>
<name>A0A451GD93_9SPHI</name>
<proteinExistence type="predicted"/>
<accession>A0A451GD93</accession>
<feature type="signal peptide" evidence="1">
    <location>
        <begin position="1"/>
        <end position="21"/>
    </location>
</feature>
<dbReference type="PROSITE" id="PS51257">
    <property type="entry name" value="PROKAR_LIPOPROTEIN"/>
    <property type="match status" value="1"/>
</dbReference>
<protein>
    <recommendedName>
        <fullName evidence="4">Lipoprotein</fullName>
    </recommendedName>
</protein>
<keyword evidence="1" id="KW-0732">Signal</keyword>
<evidence type="ECO:0000313" key="3">
    <source>
        <dbReference type="Proteomes" id="UP000284120"/>
    </source>
</evidence>
<comment type="caution">
    <text evidence="2">The sequence shown here is derived from an EMBL/GenBank/DDBJ whole genome shotgun (WGS) entry which is preliminary data.</text>
</comment>
<gene>
    <name evidence="2" type="ORF">DPV69_05700</name>
</gene>
<keyword evidence="3" id="KW-1185">Reference proteome</keyword>